<dbReference type="HOGENOM" id="CLU_3087019_0_0_1"/>
<proteinExistence type="predicted"/>
<name>G2YTV5_BOTF4</name>
<evidence type="ECO:0000313" key="1">
    <source>
        <dbReference type="EMBL" id="CCD54865.1"/>
    </source>
</evidence>
<gene>
    <name evidence="1" type="ORF">BofuT4_uP161540.1</name>
</gene>
<organism evidence="1 2">
    <name type="scientific">Botryotinia fuckeliana (strain T4)</name>
    <name type="common">Noble rot fungus</name>
    <name type="synonym">Botrytis cinerea</name>
    <dbReference type="NCBI Taxonomy" id="999810"/>
    <lineage>
        <taxon>Eukaryota</taxon>
        <taxon>Fungi</taxon>
        <taxon>Dikarya</taxon>
        <taxon>Ascomycota</taxon>
        <taxon>Pezizomycotina</taxon>
        <taxon>Leotiomycetes</taxon>
        <taxon>Helotiales</taxon>
        <taxon>Sclerotiniaceae</taxon>
        <taxon>Botrytis</taxon>
    </lineage>
</organism>
<protein>
    <submittedName>
        <fullName evidence="1">Uncharacterized protein</fullName>
    </submittedName>
</protein>
<sequence length="52" mass="5855">MRQEHKDQPCKPQRVVREVANFDRIQDQEVPNECVSGLLGDLEIASSESSVS</sequence>
<dbReference type="AlphaFoldDB" id="G2YTV5"/>
<dbReference type="EMBL" id="FQ790352">
    <property type="protein sequence ID" value="CCD54865.1"/>
    <property type="molecule type" value="Genomic_DNA"/>
</dbReference>
<dbReference type="InParanoid" id="G2YTV5"/>
<accession>G2YTV5</accession>
<reference evidence="2" key="1">
    <citation type="journal article" date="2011" name="PLoS Genet.">
        <title>Genomic analysis of the necrotrophic fungal pathogens Sclerotinia sclerotiorum and Botrytis cinerea.</title>
        <authorList>
            <person name="Amselem J."/>
            <person name="Cuomo C.A."/>
            <person name="van Kan J.A."/>
            <person name="Viaud M."/>
            <person name="Benito E.P."/>
            <person name="Couloux A."/>
            <person name="Coutinho P.M."/>
            <person name="de Vries R.P."/>
            <person name="Dyer P.S."/>
            <person name="Fillinger S."/>
            <person name="Fournier E."/>
            <person name="Gout L."/>
            <person name="Hahn M."/>
            <person name="Kohn L."/>
            <person name="Lapalu N."/>
            <person name="Plummer K.M."/>
            <person name="Pradier J.M."/>
            <person name="Quevillon E."/>
            <person name="Sharon A."/>
            <person name="Simon A."/>
            <person name="ten Have A."/>
            <person name="Tudzynski B."/>
            <person name="Tudzynski P."/>
            <person name="Wincker P."/>
            <person name="Andrew M."/>
            <person name="Anthouard V."/>
            <person name="Beever R.E."/>
            <person name="Beffa R."/>
            <person name="Benoit I."/>
            <person name="Bouzid O."/>
            <person name="Brault B."/>
            <person name="Chen Z."/>
            <person name="Choquer M."/>
            <person name="Collemare J."/>
            <person name="Cotton P."/>
            <person name="Danchin E.G."/>
            <person name="Da Silva C."/>
            <person name="Gautier A."/>
            <person name="Giraud C."/>
            <person name="Giraud T."/>
            <person name="Gonzalez C."/>
            <person name="Grossetete S."/>
            <person name="Guldener U."/>
            <person name="Henrissat B."/>
            <person name="Howlett B.J."/>
            <person name="Kodira C."/>
            <person name="Kretschmer M."/>
            <person name="Lappartient A."/>
            <person name="Leroch M."/>
            <person name="Levis C."/>
            <person name="Mauceli E."/>
            <person name="Neuveglise C."/>
            <person name="Oeser B."/>
            <person name="Pearson M."/>
            <person name="Poulain J."/>
            <person name="Poussereau N."/>
            <person name="Quesneville H."/>
            <person name="Rascle C."/>
            <person name="Schumacher J."/>
            <person name="Segurens B."/>
            <person name="Sexton A."/>
            <person name="Silva E."/>
            <person name="Sirven C."/>
            <person name="Soanes D.M."/>
            <person name="Talbot N.J."/>
            <person name="Templeton M."/>
            <person name="Yandava C."/>
            <person name="Yarden O."/>
            <person name="Zeng Q."/>
            <person name="Rollins J.A."/>
            <person name="Lebrun M.H."/>
            <person name="Dickman M."/>
        </authorList>
    </citation>
    <scope>NUCLEOTIDE SEQUENCE [LARGE SCALE GENOMIC DNA]</scope>
    <source>
        <strain evidence="2">T4</strain>
    </source>
</reference>
<dbReference type="Proteomes" id="UP000008177">
    <property type="component" value="Unplaced contigs"/>
</dbReference>
<evidence type="ECO:0000313" key="2">
    <source>
        <dbReference type="Proteomes" id="UP000008177"/>
    </source>
</evidence>